<keyword evidence="2" id="KW-1185">Reference proteome</keyword>
<dbReference type="GeneID" id="70137481"/>
<comment type="caution">
    <text evidence="1">The sequence shown here is derived from an EMBL/GenBank/DDBJ whole genome shotgun (WGS) entry which is preliminary data.</text>
</comment>
<accession>A0A9P9A409</accession>
<name>A0A9P9A409_9PEZI</name>
<proteinExistence type="predicted"/>
<evidence type="ECO:0000313" key="1">
    <source>
        <dbReference type="EMBL" id="KAH6659434.1"/>
    </source>
</evidence>
<dbReference type="RefSeq" id="XP_045963565.1">
    <property type="nucleotide sequence ID" value="XM_046108590.1"/>
</dbReference>
<evidence type="ECO:0000313" key="2">
    <source>
        <dbReference type="Proteomes" id="UP000758603"/>
    </source>
</evidence>
<dbReference type="EMBL" id="JAGPXC010000001">
    <property type="protein sequence ID" value="KAH6659434.1"/>
    <property type="molecule type" value="Genomic_DNA"/>
</dbReference>
<organism evidence="1 2">
    <name type="scientific">Truncatella angustata</name>
    <dbReference type="NCBI Taxonomy" id="152316"/>
    <lineage>
        <taxon>Eukaryota</taxon>
        <taxon>Fungi</taxon>
        <taxon>Dikarya</taxon>
        <taxon>Ascomycota</taxon>
        <taxon>Pezizomycotina</taxon>
        <taxon>Sordariomycetes</taxon>
        <taxon>Xylariomycetidae</taxon>
        <taxon>Amphisphaeriales</taxon>
        <taxon>Sporocadaceae</taxon>
        <taxon>Truncatella</taxon>
    </lineage>
</organism>
<reference evidence="1" key="1">
    <citation type="journal article" date="2021" name="Nat. Commun.">
        <title>Genetic determinants of endophytism in the Arabidopsis root mycobiome.</title>
        <authorList>
            <person name="Mesny F."/>
            <person name="Miyauchi S."/>
            <person name="Thiergart T."/>
            <person name="Pickel B."/>
            <person name="Atanasova L."/>
            <person name="Karlsson M."/>
            <person name="Huettel B."/>
            <person name="Barry K.W."/>
            <person name="Haridas S."/>
            <person name="Chen C."/>
            <person name="Bauer D."/>
            <person name="Andreopoulos W."/>
            <person name="Pangilinan J."/>
            <person name="LaButti K."/>
            <person name="Riley R."/>
            <person name="Lipzen A."/>
            <person name="Clum A."/>
            <person name="Drula E."/>
            <person name="Henrissat B."/>
            <person name="Kohler A."/>
            <person name="Grigoriev I.V."/>
            <person name="Martin F.M."/>
            <person name="Hacquard S."/>
        </authorList>
    </citation>
    <scope>NUCLEOTIDE SEQUENCE</scope>
    <source>
        <strain evidence="1">MPI-SDFR-AT-0073</strain>
    </source>
</reference>
<gene>
    <name evidence="1" type="ORF">BKA67DRAFT_666248</name>
</gene>
<dbReference type="Proteomes" id="UP000758603">
    <property type="component" value="Unassembled WGS sequence"/>
</dbReference>
<dbReference type="AlphaFoldDB" id="A0A9P9A409"/>
<sequence>MRLIPAVTFCAASHALGVPRQSSSDELYGIAGQQIPPEVSSAPGQVCYTYTRSYLTTYITTILATSPSNGGGQNSQIGPSTENAGNGAFYGTAGFAGDNVPGYGTDAGS</sequence>
<protein>
    <submittedName>
        <fullName evidence="1">Uncharacterized protein</fullName>
    </submittedName>
</protein>